<dbReference type="EMBL" id="JAKRRY010000011">
    <property type="protein sequence ID" value="MCW8346342.1"/>
    <property type="molecule type" value="Genomic_DNA"/>
</dbReference>
<dbReference type="Proteomes" id="UP001155587">
    <property type="component" value="Unassembled WGS sequence"/>
</dbReference>
<comment type="caution">
    <text evidence="1">The sequence shown here is derived from an EMBL/GenBank/DDBJ whole genome shotgun (WGS) entry which is preliminary data.</text>
</comment>
<gene>
    <name evidence="1" type="ORF">MD535_10050</name>
</gene>
<dbReference type="AlphaFoldDB" id="A0A9X3HX12"/>
<evidence type="ECO:0000313" key="2">
    <source>
        <dbReference type="Proteomes" id="UP001155587"/>
    </source>
</evidence>
<reference evidence="1" key="1">
    <citation type="submission" date="2022-02" db="EMBL/GenBank/DDBJ databases">
        <title>Vibrio sp. nov, a new bacterium isolated from seawater.</title>
        <authorList>
            <person name="Yuan Y."/>
        </authorList>
    </citation>
    <scope>NUCLEOTIDE SEQUENCE</scope>
    <source>
        <strain evidence="1">ZSDZ65</strain>
    </source>
</reference>
<organism evidence="1 2">
    <name type="scientific">Vibrio qingdaonensis</name>
    <dbReference type="NCBI Taxonomy" id="2829491"/>
    <lineage>
        <taxon>Bacteria</taxon>
        <taxon>Pseudomonadati</taxon>
        <taxon>Pseudomonadota</taxon>
        <taxon>Gammaproteobacteria</taxon>
        <taxon>Vibrionales</taxon>
        <taxon>Vibrionaceae</taxon>
        <taxon>Vibrio</taxon>
    </lineage>
</organism>
<dbReference type="RefSeq" id="WP_265674908.1">
    <property type="nucleotide sequence ID" value="NZ_JAKRRY010000011.1"/>
</dbReference>
<proteinExistence type="predicted"/>
<accession>A0A9X3HX12</accession>
<evidence type="ECO:0000313" key="1">
    <source>
        <dbReference type="EMBL" id="MCW8346342.1"/>
    </source>
</evidence>
<keyword evidence="2" id="KW-1185">Reference proteome</keyword>
<sequence length="126" mass="14618">MSKDIYLNDRKYHIHDIGEGENVVFIFHRGEGILKLEDIVSNILKKHQRIIVIDLTEDFPTDVSSLSSQRCKELIDDIHLLADVYWLDDISLESNYINKPIQREIVIALGPRYAPQKNDIISEKQS</sequence>
<name>A0A9X3HX12_9VIBR</name>
<protein>
    <submittedName>
        <fullName evidence="1">Uncharacterized protein</fullName>
    </submittedName>
</protein>